<feature type="site" description="Transition state stabilizer" evidence="8 11">
    <location>
        <position position="20"/>
    </location>
</feature>
<dbReference type="NCBIfam" id="NF003807">
    <property type="entry name" value="PRK05395.1-4"/>
    <property type="match status" value="1"/>
</dbReference>
<comment type="catalytic activity">
    <reaction evidence="1 8">
        <text>3-dehydroquinate = 3-dehydroshikimate + H2O</text>
        <dbReference type="Rhea" id="RHEA:21096"/>
        <dbReference type="ChEBI" id="CHEBI:15377"/>
        <dbReference type="ChEBI" id="CHEBI:16630"/>
        <dbReference type="ChEBI" id="CHEBI:32364"/>
        <dbReference type="EC" id="4.2.1.10"/>
    </reaction>
</comment>
<feature type="binding site" evidence="8 10">
    <location>
        <begin position="103"/>
        <end position="104"/>
    </location>
    <ligand>
        <name>substrate</name>
    </ligand>
</feature>
<dbReference type="PROSITE" id="PS01029">
    <property type="entry name" value="DEHYDROQUINASE_II"/>
    <property type="match status" value="1"/>
</dbReference>
<dbReference type="NCBIfam" id="NF003805">
    <property type="entry name" value="PRK05395.1-2"/>
    <property type="match status" value="1"/>
</dbReference>
<dbReference type="PIRSF" id="PIRSF001399">
    <property type="entry name" value="DHquinase_II"/>
    <property type="match status" value="1"/>
</dbReference>
<feature type="binding site" evidence="8 10">
    <location>
        <position position="89"/>
    </location>
    <ligand>
        <name>substrate</name>
    </ligand>
</feature>
<accession>A0A4U8YT87</accession>
<dbReference type="Pfam" id="PF01220">
    <property type="entry name" value="DHquinase_II"/>
    <property type="match status" value="1"/>
</dbReference>
<organism evidence="12 13">
    <name type="scientific">Desulfoluna butyratoxydans</name>
    <dbReference type="NCBI Taxonomy" id="231438"/>
    <lineage>
        <taxon>Bacteria</taxon>
        <taxon>Pseudomonadati</taxon>
        <taxon>Thermodesulfobacteriota</taxon>
        <taxon>Desulfobacteria</taxon>
        <taxon>Desulfobacterales</taxon>
        <taxon>Desulfolunaceae</taxon>
        <taxon>Desulfoluna</taxon>
    </lineage>
</organism>
<evidence type="ECO:0000256" key="11">
    <source>
        <dbReference type="PIRSR" id="PIRSR001399-3"/>
    </source>
</evidence>
<comment type="similarity">
    <text evidence="4 8">Belongs to the type-II 3-dehydroquinase family.</text>
</comment>
<dbReference type="GO" id="GO:0009073">
    <property type="term" value="P:aromatic amino acid family biosynthetic process"/>
    <property type="evidence" value="ECO:0007669"/>
    <property type="project" value="UniProtKB-KW"/>
</dbReference>
<dbReference type="EMBL" id="CAADHO010000014">
    <property type="protein sequence ID" value="VFQ47190.1"/>
    <property type="molecule type" value="Genomic_DNA"/>
</dbReference>
<dbReference type="InterPro" id="IPR018509">
    <property type="entry name" value="DHquinase_II_CS"/>
</dbReference>
<evidence type="ECO:0000256" key="5">
    <source>
        <dbReference type="ARBA" id="ARBA00011193"/>
    </source>
</evidence>
<dbReference type="EC" id="4.2.1.10" evidence="6 8"/>
<dbReference type="PANTHER" id="PTHR21272:SF3">
    <property type="entry name" value="CATABOLIC 3-DEHYDROQUINASE"/>
    <property type="match status" value="1"/>
</dbReference>
<feature type="active site" description="Proton acceptor" evidence="8 9">
    <location>
        <position position="25"/>
    </location>
</feature>
<dbReference type="CDD" id="cd00466">
    <property type="entry name" value="DHQase_II"/>
    <property type="match status" value="1"/>
</dbReference>
<dbReference type="Proteomes" id="UP000507962">
    <property type="component" value="Unassembled WGS sequence"/>
</dbReference>
<dbReference type="NCBIfam" id="TIGR01088">
    <property type="entry name" value="aroQ"/>
    <property type="match status" value="1"/>
</dbReference>
<feature type="binding site" evidence="8 10">
    <location>
        <position position="82"/>
    </location>
    <ligand>
        <name>substrate</name>
    </ligand>
</feature>
<comment type="subunit">
    <text evidence="5 8">Homododecamer.</text>
</comment>
<keyword evidence="8" id="KW-0057">Aromatic amino acid biosynthesis</keyword>
<keyword evidence="13" id="KW-1185">Reference proteome</keyword>
<evidence type="ECO:0000256" key="1">
    <source>
        <dbReference type="ARBA" id="ARBA00001864"/>
    </source>
</evidence>
<evidence type="ECO:0000256" key="4">
    <source>
        <dbReference type="ARBA" id="ARBA00011037"/>
    </source>
</evidence>
<protein>
    <recommendedName>
        <fullName evidence="6 8">3-dehydroquinate dehydratase</fullName>
        <shortName evidence="8">3-dehydroquinase</shortName>
        <ecNumber evidence="6 8">4.2.1.10</ecNumber>
    </recommendedName>
    <alternativeName>
        <fullName evidence="8">Type II DHQase</fullName>
    </alternativeName>
</protein>
<dbReference type="InterPro" id="IPR001874">
    <property type="entry name" value="DHquinase_II"/>
</dbReference>
<dbReference type="NCBIfam" id="NF003806">
    <property type="entry name" value="PRK05395.1-3"/>
    <property type="match status" value="1"/>
</dbReference>
<evidence type="ECO:0000256" key="7">
    <source>
        <dbReference type="ARBA" id="ARBA00023239"/>
    </source>
</evidence>
<dbReference type="HAMAP" id="MF_00169">
    <property type="entry name" value="AroQ"/>
    <property type="match status" value="1"/>
</dbReference>
<proteinExistence type="inferred from homology"/>
<sequence>MKPMVIDVIHGPNLNMLGRREPEIYGTTTLADIDRELNTLGASLGADVESFQSNAEGEIVDRIQEAYGRVSGLIINPAAYTHTSVAIRDALAMLSCPIVEIHLSNIHKREPFRHHSYVSGVADGIIAGFGARGYTMALEAVLEMIRDKK</sequence>
<evidence type="ECO:0000313" key="13">
    <source>
        <dbReference type="Proteomes" id="UP000507962"/>
    </source>
</evidence>
<evidence type="ECO:0000256" key="9">
    <source>
        <dbReference type="PIRSR" id="PIRSR001399-1"/>
    </source>
</evidence>
<evidence type="ECO:0000256" key="6">
    <source>
        <dbReference type="ARBA" id="ARBA00012060"/>
    </source>
</evidence>
<dbReference type="AlphaFoldDB" id="A0A4U8YT87"/>
<evidence type="ECO:0000256" key="3">
    <source>
        <dbReference type="ARBA" id="ARBA00004902"/>
    </source>
</evidence>
<evidence type="ECO:0000256" key="8">
    <source>
        <dbReference type="HAMAP-Rule" id="MF_00169"/>
    </source>
</evidence>
<dbReference type="NCBIfam" id="NF003804">
    <property type="entry name" value="PRK05395.1-1"/>
    <property type="match status" value="1"/>
</dbReference>
<dbReference type="InterPro" id="IPR036441">
    <property type="entry name" value="DHquinase_II_sf"/>
</dbReference>
<dbReference type="UniPathway" id="UPA00053">
    <property type="reaction ID" value="UER00086"/>
</dbReference>
<evidence type="ECO:0000256" key="10">
    <source>
        <dbReference type="PIRSR" id="PIRSR001399-2"/>
    </source>
</evidence>
<evidence type="ECO:0000313" key="12">
    <source>
        <dbReference type="EMBL" id="VFQ47190.1"/>
    </source>
</evidence>
<gene>
    <name evidence="8" type="primary">aroQ</name>
    <name evidence="12" type="ORF">MSL71_48760</name>
</gene>
<dbReference type="GO" id="GO:0009423">
    <property type="term" value="P:chorismate biosynthetic process"/>
    <property type="evidence" value="ECO:0007669"/>
    <property type="project" value="UniProtKB-UniRule"/>
</dbReference>
<comment type="pathway">
    <text evidence="3 8">Metabolic intermediate biosynthesis; chorismate biosynthesis; chorismate from D-erythrose 4-phosphate and phosphoenolpyruvate: step 3/7.</text>
</comment>
<keyword evidence="7 8" id="KW-0456">Lyase</keyword>
<dbReference type="SUPFAM" id="SSF52304">
    <property type="entry name" value="Type II 3-dehydroquinate dehydratase"/>
    <property type="match status" value="1"/>
</dbReference>
<feature type="binding site" evidence="8 10">
    <location>
        <position position="76"/>
    </location>
    <ligand>
        <name>substrate</name>
    </ligand>
</feature>
<evidence type="ECO:0000256" key="2">
    <source>
        <dbReference type="ARBA" id="ARBA00003924"/>
    </source>
</evidence>
<dbReference type="GO" id="GO:0008652">
    <property type="term" value="P:amino acid biosynthetic process"/>
    <property type="evidence" value="ECO:0007669"/>
    <property type="project" value="UniProtKB-KW"/>
</dbReference>
<feature type="active site" description="Proton donor" evidence="8 9">
    <location>
        <position position="102"/>
    </location>
</feature>
<name>A0A4U8YT87_9BACT</name>
<feature type="binding site" evidence="8 10">
    <location>
        <position position="113"/>
    </location>
    <ligand>
        <name>substrate</name>
    </ligand>
</feature>
<dbReference type="Gene3D" id="3.40.50.9100">
    <property type="entry name" value="Dehydroquinase, class II"/>
    <property type="match status" value="1"/>
</dbReference>
<dbReference type="GO" id="GO:0003855">
    <property type="term" value="F:3-dehydroquinate dehydratase activity"/>
    <property type="evidence" value="ECO:0007669"/>
    <property type="project" value="UniProtKB-UniRule"/>
</dbReference>
<dbReference type="PANTHER" id="PTHR21272">
    <property type="entry name" value="CATABOLIC 3-DEHYDROQUINASE"/>
    <property type="match status" value="1"/>
</dbReference>
<dbReference type="GO" id="GO:0019631">
    <property type="term" value="P:quinate catabolic process"/>
    <property type="evidence" value="ECO:0007669"/>
    <property type="project" value="TreeGrafter"/>
</dbReference>
<comment type="function">
    <text evidence="2 8">Catalyzes a trans-dehydration via an enolate intermediate.</text>
</comment>
<keyword evidence="8" id="KW-0028">Amino-acid biosynthesis</keyword>
<reference evidence="12 13" key="1">
    <citation type="submission" date="2019-03" db="EMBL/GenBank/DDBJ databases">
        <authorList>
            <person name="Nijsse B."/>
        </authorList>
    </citation>
    <scope>NUCLEOTIDE SEQUENCE [LARGE SCALE GENOMIC DNA]</scope>
    <source>
        <strain evidence="12">Desulfoluna butyratoxydans MSL71</strain>
    </source>
</reference>